<sequence>MKNGLKSATARAKTFKFIRLVATGETLRAMRRLINIFGSNERSRALLIQTISRLFESTTRWIYRQTQKLSLVDPGVNGCTKVKSFSMLDATQAHGQIGSKSPKKRKEFEIGWASITELERIKRIGHGAAPINTDNIIRKQVAVVPADYVNAIWEGEAFSEDNYYMRTG</sequence>
<keyword evidence="1" id="KW-1185">Reference proteome</keyword>
<dbReference type="Proteomes" id="UP000887575">
    <property type="component" value="Unassembled WGS sequence"/>
</dbReference>
<name>A0AAF3FAM2_9BILA</name>
<evidence type="ECO:0000313" key="2">
    <source>
        <dbReference type="WBParaSite" id="MBELARI_LOCUS2945"/>
    </source>
</evidence>
<reference evidence="2" key="1">
    <citation type="submission" date="2024-02" db="UniProtKB">
        <authorList>
            <consortium name="WormBaseParasite"/>
        </authorList>
    </citation>
    <scope>IDENTIFICATION</scope>
</reference>
<protein>
    <submittedName>
        <fullName evidence="2">Uncharacterized protein</fullName>
    </submittedName>
</protein>
<dbReference type="AlphaFoldDB" id="A0AAF3FAM2"/>
<organism evidence="1 2">
    <name type="scientific">Mesorhabditis belari</name>
    <dbReference type="NCBI Taxonomy" id="2138241"/>
    <lineage>
        <taxon>Eukaryota</taxon>
        <taxon>Metazoa</taxon>
        <taxon>Ecdysozoa</taxon>
        <taxon>Nematoda</taxon>
        <taxon>Chromadorea</taxon>
        <taxon>Rhabditida</taxon>
        <taxon>Rhabditina</taxon>
        <taxon>Rhabditomorpha</taxon>
        <taxon>Rhabditoidea</taxon>
        <taxon>Rhabditidae</taxon>
        <taxon>Mesorhabditinae</taxon>
        <taxon>Mesorhabditis</taxon>
    </lineage>
</organism>
<dbReference type="WBParaSite" id="MBELARI_LOCUS2945">
    <property type="protein sequence ID" value="MBELARI_LOCUS2945"/>
    <property type="gene ID" value="MBELARI_LOCUS2945"/>
</dbReference>
<evidence type="ECO:0000313" key="1">
    <source>
        <dbReference type="Proteomes" id="UP000887575"/>
    </source>
</evidence>
<accession>A0AAF3FAM2</accession>
<proteinExistence type="predicted"/>